<dbReference type="FunFam" id="3.40.50.300:FF:000106">
    <property type="entry name" value="Adenylate kinase mitochondrial"/>
    <property type="match status" value="1"/>
</dbReference>
<dbReference type="EMBL" id="JANIEX010000699">
    <property type="protein sequence ID" value="KAJ3564053.1"/>
    <property type="molecule type" value="Genomic_DNA"/>
</dbReference>
<dbReference type="InterPro" id="IPR000850">
    <property type="entry name" value="Adenylat/UMP-CMP_kin"/>
</dbReference>
<dbReference type="PRINTS" id="PR00094">
    <property type="entry name" value="ADENYLTKNASE"/>
</dbReference>
<dbReference type="Proteomes" id="UP001213000">
    <property type="component" value="Unassembled WGS sequence"/>
</dbReference>
<sequence length="364" mass="40234">MQNTAASTVRSAARNSAAASGSRISATAATPITRRQFTTSPATNKAFFLDTLRKNHTPPTSTYKINGPIGTHVNTGPSEELEKPTRYLRMIMFGKPGAGKGTLAQRLVKKYDLVSVSTGDLLRKHIAERTEIGREAEDIVAKGGLLPDEIVLKVVTNELDGLRNKNWILDGFPRTLGQGELLDAHLNKHNTPLTLIVNIDVADNVILQRISDRWVHPSSGRVYNMSYNRPKVDGIDDVTGEPLVQRPDDNPETFARRLEAFYKATSPLMKYYNTQATHGQSSRRVLQHPHQVSFHRPHKLKLATLSGATSDENWPHLDELVQQFPALRERAEVLRMKHSLSDAIVASGLAAANAYRAGQVQATQ</sequence>
<dbReference type="AlphaFoldDB" id="A0AAD5YTM8"/>
<accession>A0AAD5YTM8</accession>
<keyword evidence="1 4" id="KW-0808">Transferase</keyword>
<dbReference type="Pfam" id="PF05191">
    <property type="entry name" value="ADK_lid"/>
    <property type="match status" value="1"/>
</dbReference>
<proteinExistence type="inferred from homology"/>
<dbReference type="InterPro" id="IPR007862">
    <property type="entry name" value="Adenylate_kinase_lid-dom"/>
</dbReference>
<keyword evidence="3 4" id="KW-0418">Kinase</keyword>
<protein>
    <recommendedName>
        <fullName evidence="6">Adenylate kinase active site lid domain-containing protein</fullName>
    </recommendedName>
</protein>
<dbReference type="InterPro" id="IPR033690">
    <property type="entry name" value="Adenylat_kinase_CS"/>
</dbReference>
<feature type="region of interest" description="Disordered" evidence="5">
    <location>
        <begin position="57"/>
        <end position="80"/>
    </location>
</feature>
<dbReference type="PROSITE" id="PS00113">
    <property type="entry name" value="ADENYLATE_KINASE"/>
    <property type="match status" value="1"/>
</dbReference>
<name>A0AAD5YTM8_9AGAR</name>
<dbReference type="Pfam" id="PF00406">
    <property type="entry name" value="ADK"/>
    <property type="match status" value="1"/>
</dbReference>
<evidence type="ECO:0000259" key="6">
    <source>
        <dbReference type="Pfam" id="PF05191"/>
    </source>
</evidence>
<evidence type="ECO:0000313" key="7">
    <source>
        <dbReference type="EMBL" id="KAJ3564053.1"/>
    </source>
</evidence>
<organism evidence="7 8">
    <name type="scientific">Leucocoprinus birnbaumii</name>
    <dbReference type="NCBI Taxonomy" id="56174"/>
    <lineage>
        <taxon>Eukaryota</taxon>
        <taxon>Fungi</taxon>
        <taxon>Dikarya</taxon>
        <taxon>Basidiomycota</taxon>
        <taxon>Agaricomycotina</taxon>
        <taxon>Agaricomycetes</taxon>
        <taxon>Agaricomycetidae</taxon>
        <taxon>Agaricales</taxon>
        <taxon>Agaricineae</taxon>
        <taxon>Agaricaceae</taxon>
        <taxon>Leucocoprinus</taxon>
    </lineage>
</organism>
<keyword evidence="2" id="KW-0547">Nucleotide-binding</keyword>
<keyword evidence="8" id="KW-1185">Reference proteome</keyword>
<evidence type="ECO:0000256" key="1">
    <source>
        <dbReference type="ARBA" id="ARBA00022679"/>
    </source>
</evidence>
<comment type="similarity">
    <text evidence="4">Belongs to the adenylate kinase family.</text>
</comment>
<dbReference type="NCBIfam" id="TIGR01351">
    <property type="entry name" value="adk"/>
    <property type="match status" value="1"/>
</dbReference>
<dbReference type="HAMAP" id="MF_00235">
    <property type="entry name" value="Adenylate_kinase_Adk"/>
    <property type="match status" value="1"/>
</dbReference>
<evidence type="ECO:0000256" key="2">
    <source>
        <dbReference type="ARBA" id="ARBA00022741"/>
    </source>
</evidence>
<dbReference type="InterPro" id="IPR006259">
    <property type="entry name" value="Adenyl_kin_sub"/>
</dbReference>
<dbReference type="GO" id="GO:0004017">
    <property type="term" value="F:AMP kinase activity"/>
    <property type="evidence" value="ECO:0007669"/>
    <property type="project" value="InterPro"/>
</dbReference>
<feature type="region of interest" description="Disordered" evidence="5">
    <location>
        <begin position="1"/>
        <end position="24"/>
    </location>
</feature>
<evidence type="ECO:0000256" key="5">
    <source>
        <dbReference type="SAM" id="MobiDB-lite"/>
    </source>
</evidence>
<feature type="domain" description="Adenylate kinase active site lid" evidence="6">
    <location>
        <begin position="213"/>
        <end position="248"/>
    </location>
</feature>
<dbReference type="Gene3D" id="3.40.50.300">
    <property type="entry name" value="P-loop containing nucleotide triphosphate hydrolases"/>
    <property type="match status" value="1"/>
</dbReference>
<dbReference type="InterPro" id="IPR027417">
    <property type="entry name" value="P-loop_NTPase"/>
</dbReference>
<dbReference type="PANTHER" id="PTHR23359">
    <property type="entry name" value="NUCLEOTIDE KINASE"/>
    <property type="match status" value="1"/>
</dbReference>
<dbReference type="SUPFAM" id="SSF52540">
    <property type="entry name" value="P-loop containing nucleoside triphosphate hydrolases"/>
    <property type="match status" value="1"/>
</dbReference>
<dbReference type="GO" id="GO:0005524">
    <property type="term" value="F:ATP binding"/>
    <property type="evidence" value="ECO:0007669"/>
    <property type="project" value="InterPro"/>
</dbReference>
<reference evidence="7" key="1">
    <citation type="submission" date="2022-07" db="EMBL/GenBank/DDBJ databases">
        <title>Genome Sequence of Leucocoprinus birnbaumii.</title>
        <authorList>
            <person name="Buettner E."/>
        </authorList>
    </citation>
    <scope>NUCLEOTIDE SEQUENCE</scope>
    <source>
        <strain evidence="7">VT141</strain>
    </source>
</reference>
<gene>
    <name evidence="7" type="ORF">NP233_g8547</name>
</gene>
<dbReference type="CDD" id="cd01428">
    <property type="entry name" value="ADK"/>
    <property type="match status" value="1"/>
</dbReference>
<evidence type="ECO:0000256" key="3">
    <source>
        <dbReference type="ARBA" id="ARBA00022777"/>
    </source>
</evidence>
<evidence type="ECO:0000256" key="4">
    <source>
        <dbReference type="RuleBase" id="RU003330"/>
    </source>
</evidence>
<evidence type="ECO:0000313" key="8">
    <source>
        <dbReference type="Proteomes" id="UP001213000"/>
    </source>
</evidence>
<comment type="caution">
    <text evidence="7">The sequence shown here is derived from an EMBL/GenBank/DDBJ whole genome shotgun (WGS) entry which is preliminary data.</text>
</comment>